<comment type="caution">
    <text evidence="11">The sequence shown here is derived from an EMBL/GenBank/DDBJ whole genome shotgun (WGS) entry which is preliminary data.</text>
</comment>
<gene>
    <name evidence="11" type="ORF">QO010_000756</name>
</gene>
<keyword evidence="7 8" id="KW-0472">Membrane</keyword>
<dbReference type="RefSeq" id="WP_307346165.1">
    <property type="nucleotide sequence ID" value="NZ_JAUSVS010000001.1"/>
</dbReference>
<keyword evidence="5 8" id="KW-0812">Transmembrane</keyword>
<evidence type="ECO:0000313" key="12">
    <source>
        <dbReference type="Proteomes" id="UP001228905"/>
    </source>
</evidence>
<evidence type="ECO:0000256" key="2">
    <source>
        <dbReference type="ARBA" id="ARBA00005236"/>
    </source>
</evidence>
<keyword evidence="3" id="KW-0813">Transport</keyword>
<dbReference type="Proteomes" id="UP001228905">
    <property type="component" value="Unassembled WGS sequence"/>
</dbReference>
<evidence type="ECO:0000256" key="1">
    <source>
        <dbReference type="ARBA" id="ARBA00004651"/>
    </source>
</evidence>
<dbReference type="Pfam" id="PF12704">
    <property type="entry name" value="MacB_PCD"/>
    <property type="match status" value="1"/>
</dbReference>
<evidence type="ECO:0000256" key="5">
    <source>
        <dbReference type="ARBA" id="ARBA00022692"/>
    </source>
</evidence>
<feature type="transmembrane region" description="Helical" evidence="8">
    <location>
        <begin position="395"/>
        <end position="416"/>
    </location>
</feature>
<dbReference type="PANTHER" id="PTHR30489">
    <property type="entry name" value="LIPOPROTEIN-RELEASING SYSTEM TRANSMEMBRANE PROTEIN LOLE"/>
    <property type="match status" value="1"/>
</dbReference>
<keyword evidence="6 8" id="KW-1133">Transmembrane helix</keyword>
<dbReference type="InterPro" id="IPR003838">
    <property type="entry name" value="ABC3_permease_C"/>
</dbReference>
<accession>A0ABU0ILW3</accession>
<dbReference type="InterPro" id="IPR051447">
    <property type="entry name" value="Lipoprotein-release_system"/>
</dbReference>
<comment type="subcellular location">
    <subcellularLocation>
        <location evidence="1">Cell membrane</location>
        <topology evidence="1">Multi-pass membrane protein</topology>
    </subcellularLocation>
</comment>
<evidence type="ECO:0000259" key="9">
    <source>
        <dbReference type="Pfam" id="PF02687"/>
    </source>
</evidence>
<feature type="domain" description="ABC3 transporter permease C-terminal" evidence="9">
    <location>
        <begin position="288"/>
        <end position="421"/>
    </location>
</feature>
<name>A0ABU0ILW3_9CAUL</name>
<feature type="transmembrane region" description="Helical" evidence="8">
    <location>
        <begin position="31"/>
        <end position="57"/>
    </location>
</feature>
<dbReference type="InterPro" id="IPR025857">
    <property type="entry name" value="MacB_PCD"/>
</dbReference>
<evidence type="ECO:0000256" key="7">
    <source>
        <dbReference type="ARBA" id="ARBA00023136"/>
    </source>
</evidence>
<protein>
    <submittedName>
        <fullName evidence="11">Lipoprotein-releasing system permease protein</fullName>
    </submittedName>
</protein>
<evidence type="ECO:0000256" key="6">
    <source>
        <dbReference type="ARBA" id="ARBA00022989"/>
    </source>
</evidence>
<evidence type="ECO:0000256" key="3">
    <source>
        <dbReference type="ARBA" id="ARBA00022448"/>
    </source>
</evidence>
<comment type="similarity">
    <text evidence="2">Belongs to the ABC-4 integral membrane protein family. LolC/E subfamily.</text>
</comment>
<feature type="domain" description="MacB-like periplasmic core" evidence="10">
    <location>
        <begin position="37"/>
        <end position="257"/>
    </location>
</feature>
<feature type="transmembrane region" description="Helical" evidence="8">
    <location>
        <begin position="330"/>
        <end position="360"/>
    </location>
</feature>
<evidence type="ECO:0000256" key="8">
    <source>
        <dbReference type="SAM" id="Phobius"/>
    </source>
</evidence>
<dbReference type="PANTHER" id="PTHR30489:SF0">
    <property type="entry name" value="LIPOPROTEIN-RELEASING SYSTEM TRANSMEMBRANE PROTEIN LOLE"/>
    <property type="match status" value="1"/>
</dbReference>
<reference evidence="11 12" key="1">
    <citation type="submission" date="2023-07" db="EMBL/GenBank/DDBJ databases">
        <title>Genomic Encyclopedia of Type Strains, Phase IV (KMG-IV): sequencing the most valuable type-strain genomes for metagenomic binning, comparative biology and taxonomic classification.</title>
        <authorList>
            <person name="Goeker M."/>
        </authorList>
    </citation>
    <scope>NUCLEOTIDE SEQUENCE [LARGE SCALE GENOMIC DNA]</scope>
    <source>
        <strain evidence="11 12">DSM 18695</strain>
    </source>
</reference>
<dbReference type="NCBIfam" id="TIGR02212">
    <property type="entry name" value="lolCE"/>
    <property type="match status" value="1"/>
</dbReference>
<evidence type="ECO:0000259" key="10">
    <source>
        <dbReference type="Pfam" id="PF12704"/>
    </source>
</evidence>
<keyword evidence="4" id="KW-1003">Cell membrane</keyword>
<dbReference type="InterPro" id="IPR011925">
    <property type="entry name" value="LolCE_TM"/>
</dbReference>
<organism evidence="11 12">
    <name type="scientific">Caulobacter ginsengisoli</name>
    <dbReference type="NCBI Taxonomy" id="400775"/>
    <lineage>
        <taxon>Bacteria</taxon>
        <taxon>Pseudomonadati</taxon>
        <taxon>Pseudomonadota</taxon>
        <taxon>Alphaproteobacteria</taxon>
        <taxon>Caulobacterales</taxon>
        <taxon>Caulobacteraceae</taxon>
        <taxon>Caulobacter</taxon>
    </lineage>
</organism>
<proteinExistence type="inferred from homology"/>
<dbReference type="EMBL" id="JAUSVS010000001">
    <property type="protein sequence ID" value="MDQ0463008.1"/>
    <property type="molecule type" value="Genomic_DNA"/>
</dbReference>
<dbReference type="Pfam" id="PF02687">
    <property type="entry name" value="FtsX"/>
    <property type="match status" value="1"/>
</dbReference>
<feature type="transmembrane region" description="Helical" evidence="8">
    <location>
        <begin position="288"/>
        <end position="309"/>
    </location>
</feature>
<keyword evidence="12" id="KW-1185">Reference proteome</keyword>
<keyword evidence="11" id="KW-0449">Lipoprotein</keyword>
<evidence type="ECO:0000313" key="11">
    <source>
        <dbReference type="EMBL" id="MDQ0463008.1"/>
    </source>
</evidence>
<evidence type="ECO:0000256" key="4">
    <source>
        <dbReference type="ARBA" id="ARBA00022475"/>
    </source>
</evidence>
<sequence>MSKSGGPAGPFSQWERAIAGRYLRARRQDAGLALVAIISFLTIMLSVTVLVVVMSVMNGFRAELLDKMLGFNGHAFVTGDQMNTAARDAMVARLRKVPGVVQATPMIETQAMVIGRGQISGAVVRAVNLADVKATPLVAGTIKEPGSLAGFDVGEDGGDIILMGERLANNMGVHVGDSVQLVSPSGDATAFGSTPQTKDYTVGGVFSAGMSQYDEIYIYMPLRQAQLFFGRDNTIDAVEIKLDDPDKAKALKRDLARAAGPGGQVQDWTERNEAFFNALQVEHVVMRFILLAIVCIASLSIIAGLIMLVKNKQRDIAILRTMGASRGAIMRIFFMSGASLGIAGTAVGVGLASLFCVFIQPIQNFVERVSGTQVFNANVYFLTHLPAKVDWVETAAVAGIAILASFVTTLLPSWLASRIEPVEALRNE</sequence>